<keyword evidence="1" id="KW-0812">Transmembrane</keyword>
<dbReference type="Proteomes" id="UP001057868">
    <property type="component" value="Unassembled WGS sequence"/>
</dbReference>
<evidence type="ECO:0000313" key="3">
    <source>
        <dbReference type="Proteomes" id="UP001057868"/>
    </source>
</evidence>
<keyword evidence="3" id="KW-1185">Reference proteome</keyword>
<comment type="caution">
    <text evidence="2">The sequence shown here is derived from an EMBL/GenBank/DDBJ whole genome shotgun (WGS) entry which is preliminary data.</text>
</comment>
<reference evidence="2" key="1">
    <citation type="journal article" date="2023" name="Int. J. Syst. Evol. Microbiol.">
        <title>&lt;i&gt;Clostridium folliculivorans&lt;/i&gt; sp. nov., isolated from soil samples of an organic paddy in Japan.</title>
        <authorList>
            <person name="Tazawa J."/>
            <person name="Kobayashi H."/>
            <person name="Tanizawa Y."/>
            <person name="Uchino A."/>
            <person name="Tanaka F."/>
            <person name="Urashima Y."/>
            <person name="Miura S."/>
            <person name="Sakamoto M."/>
            <person name="Ohkuma M."/>
            <person name="Tohno M."/>
        </authorList>
    </citation>
    <scope>NUCLEOTIDE SEQUENCE</scope>
    <source>
        <strain evidence="2">D1-1</strain>
    </source>
</reference>
<keyword evidence="1" id="KW-0472">Membrane</keyword>
<dbReference type="AlphaFoldDB" id="A0A9W5Y4Y3"/>
<organism evidence="2 3">
    <name type="scientific">Clostridium folliculivorans</name>
    <dbReference type="NCBI Taxonomy" id="2886038"/>
    <lineage>
        <taxon>Bacteria</taxon>
        <taxon>Bacillati</taxon>
        <taxon>Bacillota</taxon>
        <taxon>Clostridia</taxon>
        <taxon>Eubacteriales</taxon>
        <taxon>Clostridiaceae</taxon>
        <taxon>Clostridium</taxon>
    </lineage>
</organism>
<protein>
    <submittedName>
        <fullName evidence="2">Uncharacterized protein</fullName>
    </submittedName>
</protein>
<sequence>MNSNLFRKASLQKVLTSDQDNITDYVRTISIKAWVILSSILILLICLLIWMLTVTFTDKINIIGISKDNQIICYITPETCKSITYDTPVKIDNEYDAQISDISSIPLSKREVESKLKFDYYKSNLSLSDWNSVVTITCDNHQIQDDKMHYITITKGKIDLINFFKN</sequence>
<dbReference type="EMBL" id="BQXY01000006">
    <property type="protein sequence ID" value="GKU26674.1"/>
    <property type="molecule type" value="Genomic_DNA"/>
</dbReference>
<keyword evidence="1" id="KW-1133">Transmembrane helix</keyword>
<accession>A0A9W5Y4Y3</accession>
<feature type="transmembrane region" description="Helical" evidence="1">
    <location>
        <begin position="33"/>
        <end position="52"/>
    </location>
</feature>
<evidence type="ECO:0000313" key="2">
    <source>
        <dbReference type="EMBL" id="GKU26674.1"/>
    </source>
</evidence>
<evidence type="ECO:0000256" key="1">
    <source>
        <dbReference type="SAM" id="Phobius"/>
    </source>
</evidence>
<dbReference type="RefSeq" id="WP_261853562.1">
    <property type="nucleotide sequence ID" value="NZ_BQXY01000006.1"/>
</dbReference>
<gene>
    <name evidence="2" type="ORF">CFOLD11_35010</name>
</gene>
<name>A0A9W5Y4Y3_9CLOT</name>
<proteinExistence type="predicted"/>